<keyword evidence="7" id="KW-1185">Reference proteome</keyword>
<feature type="region of interest" description="Disordered" evidence="4">
    <location>
        <begin position="519"/>
        <end position="539"/>
    </location>
</feature>
<dbReference type="PROSITE" id="PS00330">
    <property type="entry name" value="HEMOLYSIN_CALCIUM"/>
    <property type="match status" value="28"/>
</dbReference>
<reference evidence="6 7" key="1">
    <citation type="submission" date="2018-12" db="EMBL/GenBank/DDBJ databases">
        <title>Complete genome sequence of Iodobacter sp. H11R3.</title>
        <authorList>
            <person name="Bae J.-W."/>
        </authorList>
    </citation>
    <scope>NUCLEOTIDE SEQUENCE [LARGE SCALE GENOMIC DNA]</scope>
    <source>
        <strain evidence="6 7">H11R3</strain>
    </source>
</reference>
<dbReference type="GO" id="GO:0005576">
    <property type="term" value="C:extracellular region"/>
    <property type="evidence" value="ECO:0007669"/>
    <property type="project" value="UniProtKB-SubCell"/>
</dbReference>
<dbReference type="InterPro" id="IPR011049">
    <property type="entry name" value="Serralysin-like_metalloprot_C"/>
</dbReference>
<feature type="domain" description="Haemolysin-type calcium binding-related" evidence="5">
    <location>
        <begin position="2879"/>
        <end position="2916"/>
    </location>
</feature>
<evidence type="ECO:0000313" key="6">
    <source>
        <dbReference type="EMBL" id="AZN36126.1"/>
    </source>
</evidence>
<accession>A0A3S8ZRL5</accession>
<dbReference type="OrthoDB" id="8570739at2"/>
<evidence type="ECO:0000256" key="2">
    <source>
        <dbReference type="ARBA" id="ARBA00022525"/>
    </source>
</evidence>
<dbReference type="PANTHER" id="PTHR38340">
    <property type="entry name" value="S-LAYER PROTEIN"/>
    <property type="match status" value="1"/>
</dbReference>
<gene>
    <name evidence="6" type="ORF">EJO50_06315</name>
</gene>
<dbReference type="Proteomes" id="UP000282438">
    <property type="component" value="Chromosome"/>
</dbReference>
<dbReference type="PRINTS" id="PR00313">
    <property type="entry name" value="CABNDNGRPT"/>
</dbReference>
<feature type="domain" description="Haemolysin-type calcium binding-related" evidence="5">
    <location>
        <begin position="1312"/>
        <end position="1355"/>
    </location>
</feature>
<feature type="domain" description="Haemolysin-type calcium binding-related" evidence="5">
    <location>
        <begin position="1820"/>
        <end position="1863"/>
    </location>
</feature>
<evidence type="ECO:0000313" key="7">
    <source>
        <dbReference type="Proteomes" id="UP000282438"/>
    </source>
</evidence>
<evidence type="ECO:0000256" key="1">
    <source>
        <dbReference type="ARBA" id="ARBA00004613"/>
    </source>
</evidence>
<feature type="domain" description="Haemolysin-type calcium binding-related" evidence="5">
    <location>
        <begin position="937"/>
        <end position="979"/>
    </location>
</feature>
<dbReference type="EMBL" id="CP034433">
    <property type="protein sequence ID" value="AZN36126.1"/>
    <property type="molecule type" value="Genomic_DNA"/>
</dbReference>
<dbReference type="InterPro" id="IPR050557">
    <property type="entry name" value="RTX_toxin/Mannuronan_C5-epim"/>
</dbReference>
<proteinExistence type="predicted"/>
<dbReference type="Pfam" id="PF00353">
    <property type="entry name" value="HemolysinCabind"/>
    <property type="match status" value="23"/>
</dbReference>
<feature type="domain" description="Haemolysin-type calcium binding-related" evidence="5">
    <location>
        <begin position="787"/>
        <end position="829"/>
    </location>
</feature>
<feature type="compositionally biased region" description="Gly residues" evidence="4">
    <location>
        <begin position="525"/>
        <end position="538"/>
    </location>
</feature>
<organism evidence="6 7">
    <name type="scientific">Iodobacter ciconiae</name>
    <dbReference type="NCBI Taxonomy" id="2496266"/>
    <lineage>
        <taxon>Bacteria</taxon>
        <taxon>Pseudomonadati</taxon>
        <taxon>Pseudomonadota</taxon>
        <taxon>Betaproteobacteria</taxon>
        <taxon>Neisseriales</taxon>
        <taxon>Chitinibacteraceae</taxon>
        <taxon>Iodobacter</taxon>
    </lineage>
</organism>
<feature type="domain" description="Haemolysin-type calcium binding-related" evidence="5">
    <location>
        <begin position="1667"/>
        <end position="1716"/>
    </location>
</feature>
<dbReference type="SUPFAM" id="SSF51120">
    <property type="entry name" value="beta-Roll"/>
    <property type="match status" value="14"/>
</dbReference>
<feature type="domain" description="Haemolysin-type calcium binding-related" evidence="5">
    <location>
        <begin position="1115"/>
        <end position="1169"/>
    </location>
</feature>
<feature type="region of interest" description="Disordered" evidence="4">
    <location>
        <begin position="2307"/>
        <end position="2331"/>
    </location>
</feature>
<dbReference type="InterPro" id="IPR010566">
    <property type="entry name" value="Haemolys_ca-bd"/>
</dbReference>
<keyword evidence="3" id="KW-0106">Calcium</keyword>
<dbReference type="RefSeq" id="WP_125972508.1">
    <property type="nucleotide sequence ID" value="NZ_CP034433.1"/>
</dbReference>
<feature type="region of interest" description="Disordered" evidence="4">
    <location>
        <begin position="1045"/>
        <end position="1066"/>
    </location>
</feature>
<dbReference type="InterPro" id="IPR018511">
    <property type="entry name" value="Hemolysin-typ_Ca-bd_CS"/>
</dbReference>
<dbReference type="KEGG" id="iod:EJO50_06315"/>
<evidence type="ECO:0000256" key="4">
    <source>
        <dbReference type="SAM" id="MobiDB-lite"/>
    </source>
</evidence>
<dbReference type="Gene3D" id="2.150.10.10">
    <property type="entry name" value="Serralysin-like metalloprotease, C-terminal"/>
    <property type="match status" value="17"/>
</dbReference>
<dbReference type="PANTHER" id="PTHR38340:SF1">
    <property type="entry name" value="S-LAYER PROTEIN"/>
    <property type="match status" value="1"/>
</dbReference>
<evidence type="ECO:0000259" key="5">
    <source>
        <dbReference type="Pfam" id="PF06594"/>
    </source>
</evidence>
<name>A0A3S8ZRL5_9NEIS</name>
<dbReference type="GO" id="GO:0005509">
    <property type="term" value="F:calcium ion binding"/>
    <property type="evidence" value="ECO:0007669"/>
    <property type="project" value="InterPro"/>
</dbReference>
<protein>
    <recommendedName>
        <fullName evidence="5">Haemolysin-type calcium binding-related domain-containing protein</fullName>
    </recommendedName>
</protein>
<comment type="subcellular location">
    <subcellularLocation>
        <location evidence="1">Secreted</location>
    </subcellularLocation>
</comment>
<feature type="domain" description="Haemolysin-type calcium binding-related" evidence="5">
    <location>
        <begin position="1477"/>
        <end position="1517"/>
    </location>
</feature>
<keyword evidence="2" id="KW-0964">Secreted</keyword>
<evidence type="ECO:0000256" key="3">
    <source>
        <dbReference type="ARBA" id="ARBA00022837"/>
    </source>
</evidence>
<dbReference type="Pfam" id="PF06594">
    <property type="entry name" value="HCBP_related"/>
    <property type="match status" value="8"/>
</dbReference>
<dbReference type="InterPro" id="IPR001343">
    <property type="entry name" value="Hemolysn_Ca-bd"/>
</dbReference>
<sequence length="2957" mass="309954">MCSDSTIFDSIVNTVNEISGDNLPKPKNILTEYDRKAIGNIVNKIQESIDSGDDAGVVAASAQITAVVITSVVASVAASPGKFSTKGLNFLFESIRKNPSTFEKIVGPVVSKYIDKSYLLRWSNINTRLTAGMSAGYVVNEFINYFNSLHLGAWLFDALHPEDIDPSANDAFNNALRWQPRRDPLTLDLDNDGLETVGTKEGVFFDHDGDGLKNKSGWVKPDDGFLVRDLNGNGKIDNGSELFGDATRKLDGSLAKNGFDALADLDSNKDGKVDINDAAFASLKVWRDINGDGLTDSGELLTLEQVGIASFNTKETKHSLILGNGNRLADLGSYTRTDGQTAVLGEVGDMADIDLAEDTFHREFTDHLAISDEIKALPEMTGSGKVRDLREAASQSDLLKSLLSQYSSTNTGEDRFTLIDKMLAAWADTSGMAKSLEERAKISYSSDSHAFALPKSSYNFDYQAFGDIKKPVGSTSAQDSLRFSETIQYWNQKMHILEAFNGRYFMTFPNERKNTDPIIPSGAALSGGGGGGGGGGGSSAASVPQIPILSVNYSQEQINLLNQSYSDLKDSVYSALALQTNLKPYLDLIAVKTNSELGTINFDCSGIYSLFEKQMKESPKQALINLIEINKYASKTLLFVGFDGLHLLDSYLNSPEYSSIVTEVISLSGIHKVDGVWQGSSRSDFVFGGNASDQLSGKEGDDFIVGGAGNDKLYGGDGDDILDGGSGNDLLDGGSGADTYLFGRGSGSDLISQSRSIYEEAIDSIQLASGVSVADVMLSRGGDSGADLILRIKGTDDQLLVSGNLYLEGTTYQAMKYIKFADGTIWDQAVIKAKVLESTIGNDKLIGFDLDEYINGGEGNDEISGGGGNDMLDGGLGDDELSGGAGWDTYLFNVGSGADSIWNGYGNGDALGTVKDKVLFGDGITPENITLTRSQNNLIVKVNGTSDRLDIRNFLNNDGYSEFAVDVLEFADGTIWGVEDIKSKLLEGTEGDDSLNGYKSDDIINGGGGNDRIGGGQGNDILNGGEGNDRLGGFWGDDILNGGNGNDELSGEDGNDILDGGSGNDKLDGGSGNDVYVFSRDAGNDLITYWQDGDSIKVASNISMNDMELRNDNGDLVLKVKNSNSNLRISNYFMEKIVQYAITAPPKEGANYLNAKQICFADGTSWDLEAIKAQALIPSDGDDAFYAFFKGSTIFGQGGNDTFYGRSGNDTFDGGAGADRLLGWAGDDYLLGGGGDDELDGGEGRDILNGGAGNDRLNGGVGEDTYLFGRGSGQDIIGDRDKDNNRFEQDIIQLGEGISASDLVLTHTESSLTLEIKGTTDRLTVWNDFYSDVPADKHFVEQIRFADGLLWDYADIKNKTLLSTDGDDVLLGYAGKDLISGGAGNDTLIGDLGDDILEGGIGNDTLRGGLGDDVLDGGKGNDILDGGEGINSYLFGRGYGVDTIVQNFLSPVDDGSIVLGEGITPADITLVSNGSSLFVSINGTADQLIIEDFTHRDGVYSGIMFVKFQNGTVWNRDAIFNLLAEGTSGDDNLYGRSSNSHVIGHGGNDIITGFGGDDILEGGEGADSIDGGAGNDLLEGGLGDDTLKGGAGNDTLSGGAGDDNLSGGDGSDVYLFGRGSGHDSTSYSHYNYDYSYKNNPLANNEDSVLFEAGITPEDIVLRRSDEDLIVKIANTNDELTVKNYFSKQVVSSSDNYKLEYLKYLKFADNTIWDVDTVKSKVIIPTDDDDYLLGYEGNDIINGGNGNDSIRTFSGDDILGGGRGDDVLDGGRGSDVYLFDLGGGKDTIVSRDIDEGKIDEIRMGKGILASEITLSIDGDALILSINGTSDSLRIEYYFNSSYSPARYSIDQIKFADGLVWDSATIIKLYKEERARILQGCDELIDGDEDTNKLIGTDANELMRGFAGNDQLFGNAGNDLLQGGEGDDYLDGGAGKDQLEGGVGKDQLSGGAGDDLLLAGAGDDKYVFNGQWGNDVVDNTGGGSDWLFFSELERNQLSFKQEGKDLLIGVVGDAGRSVRVLNHFNGGDAAIAYVQPKSGYALSAVEIAKLLGGGGSSTNTLNGTSGNDNLSGTAQVDLITGAAGNDSLFGQAGNDTLRGDEGDDYLDGGLGNDLLEGGVGKDQLIGGEGDDRLIAGAGDDKYVFTGQWGNDVIDNIGGGSDWLFLSDLERNQLSFKQEGKDLLIGVVGDAGRSVRILNHFNGGDAAIAYLQPKSGNALSAADIAELLPNTGGNNGGSGNANTADFDQVIDGDAANNQLQGDSGKDLIRGMAGNDQLFGGGGNDRLEGGDGDDYLSGGFGRGNSGDDLLMGGAGNDTLNGEDGNDRLEGGTGNDSYVFDGASQDVIDNTGGGRDGVFLADGIGADRISFSRDGDDLLLMVDKSAATSVRVLKHFLGGDMAISYVQPSGGNMISAQKIAQIIGAQSIPGGYEALVDGDAGNNKLTGTAAKDLLRGFAGNDQLFGGLGNDRLEGGDGDDYLAGGYGNVANTGDDVLIGGAGNDQLSGEDGNDRLEGGAGDDRYVFDGKSQDVIDNSGGGFDGVFFSGTVTKEQLGFTRSGDDLLITVDGNAQQSVRVLNHFLGGDWAIDYVQPSGNVSYLTTAVINAAVAAAGLKLVGTEGNDTLVGDKGKDVLTGLAGDDVLDGGAAADTLVGGVGNDTYIVDNVGDVVTELAGEGTDKVQSNLSWALGNNLENLTLSGTAAINGTGNGLANVLVGNAAINTLMGAAGNDTLDGGAGADKLLGGQGDDRYVVDVSGDVITENANEGSDTVQASLSWTLGNHLENLTLTGTAAINATGNALNNILVGNAGANTLTGAAGNDTLSGGAGVDTLIGGAGNDTYMLARGDGSDTVTENDATAKNIDVAQFQAGIASSQLWFRKVSNNLEVSVIGTGDKLIMQNWYSGNAYHVEQFKTSDGLVLLDTQVSALVSAMAAFNPPAAGQMTLNQQQQDALQPVLAANWH</sequence>